<dbReference type="Gene3D" id="2.40.420.10">
    <property type="entry name" value="conserved putative lor/sdh protein from methanococcus maripaludis s2 domain"/>
    <property type="match status" value="1"/>
</dbReference>
<gene>
    <name evidence="9" type="ORF">H0921_01735</name>
</gene>
<keyword evidence="2" id="KW-0547">Nucleotide-binding</keyword>
<feature type="domain" description="Arginine dihydrolase ArgZ/ArgE-like C-terminal first subdomain" evidence="8">
    <location>
        <begin position="106"/>
        <end position="188"/>
    </location>
</feature>
<dbReference type="InterPro" id="IPR048964">
    <property type="entry name" value="ArgZ/ArgE-like_C_1st"/>
</dbReference>
<comment type="caution">
    <text evidence="9">The sequence shown here is derived from an EMBL/GenBank/DDBJ whole genome shotgun (WGS) entry which is preliminary data.</text>
</comment>
<dbReference type="GO" id="GO:0000166">
    <property type="term" value="F:nucleotide binding"/>
    <property type="evidence" value="ECO:0007669"/>
    <property type="project" value="UniProtKB-KW"/>
</dbReference>
<dbReference type="GO" id="GO:0008473">
    <property type="term" value="F:ornithine cyclodeaminase activity"/>
    <property type="evidence" value="ECO:0007669"/>
    <property type="project" value="UniProtKB-EC"/>
</dbReference>
<evidence type="ECO:0000313" key="9">
    <source>
        <dbReference type="EMBL" id="MBA2224878.1"/>
    </source>
</evidence>
<evidence type="ECO:0000259" key="8">
    <source>
        <dbReference type="Pfam" id="PF21571"/>
    </source>
</evidence>
<evidence type="ECO:0000256" key="5">
    <source>
        <dbReference type="ARBA" id="ARBA00066346"/>
    </source>
</evidence>
<dbReference type="InterPro" id="IPR048963">
    <property type="entry name" value="ArgZ/ArgE-like_C_2nd"/>
</dbReference>
<accession>A0A7V8VBA0</accession>
<dbReference type="RefSeq" id="WP_194536290.1">
    <property type="nucleotide sequence ID" value="NZ_JACEFB010000001.1"/>
</dbReference>
<dbReference type="AlphaFoldDB" id="A0A7V8VBA0"/>
<dbReference type="Pfam" id="PF21571">
    <property type="entry name" value="ArgZ-like_C_1st"/>
    <property type="match status" value="1"/>
</dbReference>
<dbReference type="Pfam" id="PF04455">
    <property type="entry name" value="Saccharop_dh_N"/>
    <property type="match status" value="1"/>
</dbReference>
<evidence type="ECO:0000256" key="4">
    <source>
        <dbReference type="ARBA" id="ARBA00023239"/>
    </source>
</evidence>
<evidence type="ECO:0000259" key="7">
    <source>
        <dbReference type="Pfam" id="PF21570"/>
    </source>
</evidence>
<evidence type="ECO:0000313" key="10">
    <source>
        <dbReference type="Proteomes" id="UP000542342"/>
    </source>
</evidence>
<dbReference type="InterPro" id="IPR007545">
    <property type="entry name" value="LOR/SDH_bifunc_enz_cons_dom"/>
</dbReference>
<evidence type="ECO:0000256" key="2">
    <source>
        <dbReference type="ARBA" id="ARBA00022741"/>
    </source>
</evidence>
<evidence type="ECO:0000256" key="1">
    <source>
        <dbReference type="ARBA" id="ARBA00001911"/>
    </source>
</evidence>
<protein>
    <recommendedName>
        <fullName evidence="5">ornithine cyclodeaminase</fullName>
        <ecNumber evidence="5">4.3.1.12</ecNumber>
    </recommendedName>
</protein>
<organism evidence="9 10">
    <name type="scientific">Thermogemmata fonticola</name>
    <dbReference type="NCBI Taxonomy" id="2755323"/>
    <lineage>
        <taxon>Bacteria</taxon>
        <taxon>Pseudomonadati</taxon>
        <taxon>Planctomycetota</taxon>
        <taxon>Planctomycetia</taxon>
        <taxon>Gemmatales</taxon>
        <taxon>Gemmataceae</taxon>
        <taxon>Thermogemmata</taxon>
    </lineage>
</organism>
<sequence>MAAQYVEHVEMSGHIVDSLLLPKVLDAILARGGRYQILEFRLGERQDDPSYARLEIRADQPEQLETILAEIHQHGAEPIHKEDCRLECADMDGAFPDGFYCTTNFRTQVRMQGEWIDVEDQEMDCGIVVDREGGAARCVPMASVRKGDWVVVGRRGVRVFPPESESRRRDLFEFMASPISSERPKSASIREIAQMIKRTKEGKEKILAVLGPAVVHTGGAELVAWMIREGYIDVLFAGNALATHDMEQAFYGTSLGVSLDRGLPTAEGHEHHLRTINTIRRLGGIRQAVALGKLRSGIMYECVIRNIPFVLAGSIRDDGPLPEVITDTLRAQDAMREHIPGVGFCLMIATTLHSVAVGNLLPAWVKVACVDINPATVTKLMDRGTTQTVGIVSDAEPFLRLLVAELKGDREAAAGQAERLAFGRSSCPTHS</sequence>
<dbReference type="InterPro" id="IPR005239">
    <property type="entry name" value="ArgZ/ArgE-like"/>
</dbReference>
<dbReference type="EMBL" id="JACEFB010000001">
    <property type="protein sequence ID" value="MBA2224878.1"/>
    <property type="molecule type" value="Genomic_DNA"/>
</dbReference>
<keyword evidence="3" id="KW-0520">NAD</keyword>
<evidence type="ECO:0000256" key="3">
    <source>
        <dbReference type="ARBA" id="ARBA00023027"/>
    </source>
</evidence>
<reference evidence="9 10" key="1">
    <citation type="submission" date="2020-07" db="EMBL/GenBank/DDBJ databases">
        <title>Thermogemmata thermophila gen. nov., sp. nov., a novel moderate thermophilic planctomycete from a Kamchatka hot spring.</title>
        <authorList>
            <person name="Elcheninov A.G."/>
            <person name="Podosokorskaya O.A."/>
            <person name="Kovaleva O.L."/>
            <person name="Novikov A."/>
            <person name="Bonch-Osmolovskaya E.A."/>
            <person name="Toshchakov S.V."/>
            <person name="Kublanov I.V."/>
        </authorList>
    </citation>
    <scope>NUCLEOTIDE SEQUENCE [LARGE SCALE GENOMIC DNA]</scope>
    <source>
        <strain evidence="9 10">2918</strain>
    </source>
</reference>
<proteinExistence type="predicted"/>
<feature type="domain" description="LOR/SDH bifunctional enzyme conserved" evidence="6">
    <location>
        <begin position="7"/>
        <end position="104"/>
    </location>
</feature>
<keyword evidence="4" id="KW-0456">Lyase</keyword>
<comment type="cofactor">
    <cofactor evidence="1">
        <name>NAD(+)</name>
        <dbReference type="ChEBI" id="CHEBI:57540"/>
    </cofactor>
</comment>
<dbReference type="Gene3D" id="3.40.50.10690">
    <property type="entry name" value="putative lor/sdh protein like domains"/>
    <property type="match status" value="1"/>
</dbReference>
<dbReference type="EC" id="4.3.1.12" evidence="5"/>
<keyword evidence="10" id="KW-1185">Reference proteome</keyword>
<dbReference type="CDD" id="cd12144">
    <property type="entry name" value="SDH_N_domain"/>
    <property type="match status" value="1"/>
</dbReference>
<dbReference type="Proteomes" id="UP000542342">
    <property type="component" value="Unassembled WGS sequence"/>
</dbReference>
<evidence type="ECO:0000259" key="6">
    <source>
        <dbReference type="Pfam" id="PF04455"/>
    </source>
</evidence>
<feature type="domain" description="Arginine dihydrolase ArgZ/ArgE-like C-terminal second subdomain" evidence="7">
    <location>
        <begin position="191"/>
        <end position="402"/>
    </location>
</feature>
<dbReference type="NCBIfam" id="TIGR00300">
    <property type="entry name" value="TIGR00300 family protein"/>
    <property type="match status" value="1"/>
</dbReference>
<dbReference type="Pfam" id="PF21570">
    <property type="entry name" value="ArgZ-like_C_2nd"/>
    <property type="match status" value="1"/>
</dbReference>
<name>A0A7V8VBA0_9BACT</name>